<organism evidence="2 3">
    <name type="scientific">Tetranychus urticae</name>
    <name type="common">Two-spotted spider mite</name>
    <dbReference type="NCBI Taxonomy" id="32264"/>
    <lineage>
        <taxon>Eukaryota</taxon>
        <taxon>Metazoa</taxon>
        <taxon>Ecdysozoa</taxon>
        <taxon>Arthropoda</taxon>
        <taxon>Chelicerata</taxon>
        <taxon>Arachnida</taxon>
        <taxon>Acari</taxon>
        <taxon>Acariformes</taxon>
        <taxon>Trombidiformes</taxon>
        <taxon>Prostigmata</taxon>
        <taxon>Eleutherengona</taxon>
        <taxon>Raphignathae</taxon>
        <taxon>Tetranychoidea</taxon>
        <taxon>Tetranychidae</taxon>
        <taxon>Tetranychus</taxon>
    </lineage>
</organism>
<name>T1L4W7_TETUR</name>
<feature type="region of interest" description="Disordered" evidence="1">
    <location>
        <begin position="1"/>
        <end position="87"/>
    </location>
</feature>
<sequence length="131" mass="13915">MKNQQLLNHHEGYSYGLPGSNGLDGSSSSQIQDPSQNAVATAVKTSQDQIDSAGATAKGMGSIEPEKELSDTVNQEKPSINPVDGDKDAASKYLNCTNGIAAMVGEILSEQIDSTMKEKFIKKYCASEKDS</sequence>
<proteinExistence type="predicted"/>
<reference evidence="3" key="1">
    <citation type="submission" date="2011-08" db="EMBL/GenBank/DDBJ databases">
        <authorList>
            <person name="Rombauts S."/>
        </authorList>
    </citation>
    <scope>NUCLEOTIDE SEQUENCE</scope>
    <source>
        <strain evidence="3">London</strain>
    </source>
</reference>
<dbReference type="EnsemblMetazoa" id="tetur41g00380.1">
    <property type="protein sequence ID" value="tetur41g00380.1"/>
    <property type="gene ID" value="tetur41g00380"/>
</dbReference>
<protein>
    <submittedName>
        <fullName evidence="2">Uncharacterized protein</fullName>
    </submittedName>
</protein>
<feature type="compositionally biased region" description="Polar residues" evidence="1">
    <location>
        <begin position="23"/>
        <end position="50"/>
    </location>
</feature>
<dbReference type="AlphaFoldDB" id="T1L4W7"/>
<evidence type="ECO:0000313" key="2">
    <source>
        <dbReference type="EnsemblMetazoa" id="tetur41g00380.1"/>
    </source>
</evidence>
<evidence type="ECO:0000313" key="3">
    <source>
        <dbReference type="Proteomes" id="UP000015104"/>
    </source>
</evidence>
<keyword evidence="3" id="KW-1185">Reference proteome</keyword>
<reference evidence="2" key="2">
    <citation type="submission" date="2015-06" db="UniProtKB">
        <authorList>
            <consortium name="EnsemblMetazoa"/>
        </authorList>
    </citation>
    <scope>IDENTIFICATION</scope>
</reference>
<dbReference type="EMBL" id="CAEY01001178">
    <property type="status" value="NOT_ANNOTATED_CDS"/>
    <property type="molecule type" value="Genomic_DNA"/>
</dbReference>
<accession>T1L4W7</accession>
<dbReference type="Proteomes" id="UP000015104">
    <property type="component" value="Unassembled WGS sequence"/>
</dbReference>
<evidence type="ECO:0000256" key="1">
    <source>
        <dbReference type="SAM" id="MobiDB-lite"/>
    </source>
</evidence>
<dbReference type="HOGENOM" id="CLU_1930222_0_0_1"/>